<dbReference type="EMBL" id="JASHIF010000004">
    <property type="protein sequence ID" value="MDI9858938.1"/>
    <property type="molecule type" value="Genomic_DNA"/>
</dbReference>
<keyword evidence="5" id="KW-1185">Reference proteome</keyword>
<dbReference type="InterPro" id="IPR000160">
    <property type="entry name" value="GGDEF_dom"/>
</dbReference>
<keyword evidence="2" id="KW-0051">Antiviral defense</keyword>
<dbReference type="Gene3D" id="3.30.70.270">
    <property type="match status" value="1"/>
</dbReference>
<dbReference type="PROSITE" id="PS50887">
    <property type="entry name" value="GGDEF"/>
    <property type="match status" value="1"/>
</dbReference>
<dbReference type="Pfam" id="PF18211">
    <property type="entry name" value="Csm1_B"/>
    <property type="match status" value="1"/>
</dbReference>
<organism evidence="4 5">
    <name type="scientific">Flectobacillus roseus</name>
    <dbReference type="NCBI Taxonomy" id="502259"/>
    <lineage>
        <taxon>Bacteria</taxon>
        <taxon>Pseudomonadati</taxon>
        <taxon>Bacteroidota</taxon>
        <taxon>Cytophagia</taxon>
        <taxon>Cytophagales</taxon>
        <taxon>Flectobacillaceae</taxon>
        <taxon>Flectobacillus</taxon>
    </lineage>
</organism>
<dbReference type="PANTHER" id="PTHR36528:SF1">
    <property type="entry name" value="CRISPR SYSTEM SINGLE-STRAND-SPECIFIC DEOXYRIBONUCLEASE CAS10_CSM1 (SUBTYPE III-A)"/>
    <property type="match status" value="1"/>
</dbReference>
<proteinExistence type="predicted"/>
<evidence type="ECO:0000313" key="5">
    <source>
        <dbReference type="Proteomes" id="UP001236507"/>
    </source>
</evidence>
<evidence type="ECO:0000259" key="3">
    <source>
        <dbReference type="PROSITE" id="PS50887"/>
    </source>
</evidence>
<gene>
    <name evidence="4" type="ORF">QM524_06950</name>
</gene>
<evidence type="ECO:0000256" key="1">
    <source>
        <dbReference type="ARBA" id="ARBA00022741"/>
    </source>
</evidence>
<name>A0ABT6Y5T7_9BACT</name>
<dbReference type="InterPro" id="IPR054767">
    <property type="entry name" value="Cas10-Cmr2_palm2"/>
</dbReference>
<dbReference type="PANTHER" id="PTHR36528">
    <property type="entry name" value="CRISPR SYSTEM SINGLE-STRAND-SPECIFIC DEOXYRIBONUCLEASE CAS10/CSM1 (SUBTYPE III-A)"/>
    <property type="match status" value="1"/>
</dbReference>
<comment type="caution">
    <text evidence="4">The sequence shown here is derived from an EMBL/GenBank/DDBJ whole genome shotgun (WGS) entry which is preliminary data.</text>
</comment>
<dbReference type="InterPro" id="IPR052117">
    <property type="entry name" value="Cas10/Csm1_subtype-III-A"/>
</dbReference>
<dbReference type="RefSeq" id="WP_283344006.1">
    <property type="nucleotide sequence ID" value="NZ_JASHIF010000004.1"/>
</dbReference>
<dbReference type="InterPro" id="IPR043128">
    <property type="entry name" value="Rev_trsase/Diguanyl_cyclase"/>
</dbReference>
<keyword evidence="1" id="KW-0547">Nucleotide-binding</keyword>
<dbReference type="Proteomes" id="UP001236507">
    <property type="component" value="Unassembled WGS sequence"/>
</dbReference>
<evidence type="ECO:0000313" key="4">
    <source>
        <dbReference type="EMBL" id="MDI9858938.1"/>
    </source>
</evidence>
<evidence type="ECO:0000256" key="2">
    <source>
        <dbReference type="ARBA" id="ARBA00023118"/>
    </source>
</evidence>
<accession>A0ABT6Y5T7</accession>
<feature type="domain" description="GGDEF" evidence="3">
    <location>
        <begin position="257"/>
        <end position="413"/>
    </location>
</feature>
<dbReference type="InterPro" id="IPR041062">
    <property type="entry name" value="Csm1_B"/>
</dbReference>
<protein>
    <recommendedName>
        <fullName evidence="3">GGDEF domain-containing protein</fullName>
    </recommendedName>
</protein>
<reference evidence="4 5" key="1">
    <citation type="submission" date="2023-05" db="EMBL/GenBank/DDBJ databases">
        <title>Novel species of genus Flectobacillus isolated from stream in China.</title>
        <authorList>
            <person name="Lu H."/>
        </authorList>
    </citation>
    <scope>NUCLEOTIDE SEQUENCE [LARGE SCALE GENOMIC DNA]</scope>
    <source>
        <strain evidence="4 5">KCTC 42575</strain>
    </source>
</reference>
<sequence length="526" mass="60680">MSAYTTEFLHNKLLVKGDFSGIQEFIFNTKSKGAAKTLKGKSFYIQILAELAIECIYTNTGITSNKELHTVYNGGGNFYLLIPVDKKEQLIKAEKRIHQDLKDEGIMLIISSIVYDPLKSYGENLQLLNACAQEKALNRFDDWEYFFKAKSIKVNDKADQVIDKEDFGKEIAEHLLRNELKYQVRKFGEIFSLDKFPNWQNSVNFQVPKWTKDLIEKYKDSIYIQDLAEDEKSDFTLYNTISYNWLGNFAHERTGTNNLGILKLDFDGLGGIIREIQTIDDSKIFSSLLRGFFEQKLKELFENEDINKFANKGVSYKYKDSISVIFAGGDDAFLVGSWDAIKEFSLLLKKEFDKYFQNRINELDFIKKLPTFSAGLIFVTSTYPVSSFSNLAEEALANAKDHTDKNALNIFNHTVDWSQWKKANAQSEKIIDGILYKKVPKSILSRLKQTHEVYGELVRNRYQLTTLTRFIYDLRSEKIDKVFINGLKETYQDYLKNALSNEGNKTEILIIPIAARLAEFSTRKIN</sequence>
<dbReference type="Pfam" id="PF22335">
    <property type="entry name" value="Cas10-Cmr2_palm2"/>
    <property type="match status" value="1"/>
</dbReference>